<evidence type="ECO:0000256" key="2">
    <source>
        <dbReference type="SAM" id="Phobius"/>
    </source>
</evidence>
<keyword evidence="4" id="KW-1185">Reference proteome</keyword>
<organism evidence="3 4">
    <name type="scientific">Patiria miniata</name>
    <name type="common">Bat star</name>
    <name type="synonym">Asterina miniata</name>
    <dbReference type="NCBI Taxonomy" id="46514"/>
    <lineage>
        <taxon>Eukaryota</taxon>
        <taxon>Metazoa</taxon>
        <taxon>Echinodermata</taxon>
        <taxon>Eleutherozoa</taxon>
        <taxon>Asterozoa</taxon>
        <taxon>Asteroidea</taxon>
        <taxon>Valvatacea</taxon>
        <taxon>Valvatida</taxon>
        <taxon>Asterinidae</taxon>
        <taxon>Patiria</taxon>
    </lineage>
</organism>
<dbReference type="RefSeq" id="XP_038078538.1">
    <property type="nucleotide sequence ID" value="XM_038222610.1"/>
</dbReference>
<evidence type="ECO:0000313" key="3">
    <source>
        <dbReference type="EnsemblMetazoa" id="XP_038078537.1"/>
    </source>
</evidence>
<feature type="transmembrane region" description="Helical" evidence="2">
    <location>
        <begin position="6"/>
        <end position="25"/>
    </location>
</feature>
<dbReference type="OrthoDB" id="10617141at2759"/>
<proteinExistence type="predicted"/>
<keyword evidence="2" id="KW-0812">Transmembrane</keyword>
<feature type="compositionally biased region" description="Acidic residues" evidence="1">
    <location>
        <begin position="108"/>
        <end position="117"/>
    </location>
</feature>
<keyword evidence="2" id="KW-0472">Membrane</keyword>
<accession>A0A914BSN7</accession>
<dbReference type="EnsemblMetazoa" id="XM_038222609.1">
    <property type="protein sequence ID" value="XP_038078537.1"/>
    <property type="gene ID" value="LOC119745929"/>
</dbReference>
<sequence>METGSWVGVAIFCSIAIILLILLIARTVYRAWHYHNCCSWCRNINQGGDSKQKKTEGIAKELQAINDKQRAEQEAARDSLGRTNSQTFDPLNPDSLELPIHGIHYPDPGEEIEEEDTPPGGHNDDFRIVNVGVGEPNKTPAVSERKQDAIPDQESVENKEHKSESSHHSVPEAENSRPDTPTKENGECQHIQTNGGVPSESHSKDDAILNQETGEFTETKSNGDVTRAESNQLDTPTKEDKGSPEKLMNGGVPDPESYSEEDAMPPQDSGENPKLVEDTTQAHGKDELVAKETPDKETGIENPMGVDDSELRPIYV</sequence>
<feature type="compositionally biased region" description="Basic and acidic residues" evidence="1">
    <location>
        <begin position="156"/>
        <end position="187"/>
    </location>
</feature>
<evidence type="ECO:0000313" key="4">
    <source>
        <dbReference type="Proteomes" id="UP000887568"/>
    </source>
</evidence>
<dbReference type="EnsemblMetazoa" id="XM_038222610.1">
    <property type="protein sequence ID" value="XP_038078538.1"/>
    <property type="gene ID" value="LOC119745929"/>
</dbReference>
<protein>
    <submittedName>
        <fullName evidence="3">Uncharacterized protein</fullName>
    </submittedName>
</protein>
<dbReference type="GeneID" id="119745929"/>
<keyword evidence="2" id="KW-1133">Transmembrane helix</keyword>
<feature type="compositionally biased region" description="Basic and acidic residues" evidence="1">
    <location>
        <begin position="283"/>
        <end position="299"/>
    </location>
</feature>
<dbReference type="AlphaFoldDB" id="A0A914BSN7"/>
<dbReference type="RefSeq" id="XP_038078537.1">
    <property type="nucleotide sequence ID" value="XM_038222609.1"/>
</dbReference>
<evidence type="ECO:0000256" key="1">
    <source>
        <dbReference type="SAM" id="MobiDB-lite"/>
    </source>
</evidence>
<feature type="region of interest" description="Disordered" evidence="1">
    <location>
        <begin position="67"/>
        <end position="316"/>
    </location>
</feature>
<feature type="compositionally biased region" description="Basic and acidic residues" evidence="1">
    <location>
        <begin position="67"/>
        <end position="80"/>
    </location>
</feature>
<name>A0A914BSN7_PATMI</name>
<feature type="compositionally biased region" description="Polar residues" evidence="1">
    <location>
        <begin position="210"/>
        <end position="235"/>
    </location>
</feature>
<reference evidence="3" key="1">
    <citation type="submission" date="2022-11" db="UniProtKB">
        <authorList>
            <consortium name="EnsemblMetazoa"/>
        </authorList>
    </citation>
    <scope>IDENTIFICATION</scope>
</reference>
<dbReference type="Proteomes" id="UP000887568">
    <property type="component" value="Unplaced"/>
</dbReference>